<comment type="caution">
    <text evidence="3">The sequence shown here is derived from an EMBL/GenBank/DDBJ whole genome shotgun (WGS) entry which is preliminary data.</text>
</comment>
<dbReference type="GO" id="GO:0016787">
    <property type="term" value="F:hydrolase activity"/>
    <property type="evidence" value="ECO:0007669"/>
    <property type="project" value="UniProtKB-KW"/>
</dbReference>
<dbReference type="PANTHER" id="PTHR48081:SF11">
    <property type="entry name" value="ALPHA_BETA HYDROLASE FOLD-3 DOMAIN-CONTAINING PROTEIN-RELATED"/>
    <property type="match status" value="1"/>
</dbReference>
<dbReference type="EMBL" id="NHZQ01000121">
    <property type="protein sequence ID" value="PSK51950.1"/>
    <property type="molecule type" value="Genomic_DNA"/>
</dbReference>
<reference evidence="3 4" key="1">
    <citation type="submission" date="2017-05" db="EMBL/GenBank/DDBJ databases">
        <title>Draft genome sequence of Elsinoe australis.</title>
        <authorList>
            <person name="Cheng Q."/>
        </authorList>
    </citation>
    <scope>NUCLEOTIDE SEQUENCE [LARGE SCALE GENOMIC DNA]</scope>
    <source>
        <strain evidence="3 4">NL1</strain>
    </source>
</reference>
<evidence type="ECO:0000313" key="4">
    <source>
        <dbReference type="Proteomes" id="UP000243723"/>
    </source>
</evidence>
<dbReference type="SUPFAM" id="SSF53474">
    <property type="entry name" value="alpha/beta-Hydrolases"/>
    <property type="match status" value="1"/>
</dbReference>
<keyword evidence="4" id="KW-1185">Reference proteome</keyword>
<keyword evidence="1" id="KW-0378">Hydrolase</keyword>
<dbReference type="PANTHER" id="PTHR48081">
    <property type="entry name" value="AB HYDROLASE SUPERFAMILY PROTEIN C4A8.06C"/>
    <property type="match status" value="1"/>
</dbReference>
<dbReference type="Gene3D" id="3.40.50.1820">
    <property type="entry name" value="alpha/beta hydrolase"/>
    <property type="match status" value="1"/>
</dbReference>
<dbReference type="OrthoDB" id="408631at2759"/>
<dbReference type="Pfam" id="PF07859">
    <property type="entry name" value="Abhydrolase_3"/>
    <property type="match status" value="1"/>
</dbReference>
<dbReference type="InterPro" id="IPR029058">
    <property type="entry name" value="AB_hydrolase_fold"/>
</dbReference>
<protein>
    <recommendedName>
        <fullName evidence="2">Alpha/beta hydrolase fold-3 domain-containing protein</fullName>
    </recommendedName>
</protein>
<evidence type="ECO:0000259" key="2">
    <source>
        <dbReference type="Pfam" id="PF07859"/>
    </source>
</evidence>
<sequence>MDRISSIAIGVYAVSLLLVQLPLVLGQLLVRRLTTTTDITLKRDFILALVREPRGIPLAATRAIASPSIQPDVPASNRFKSIKDTICHPVSTPQVKGLWHFQGPPGKPTKASACDKVIFFIHGGAYIFGNSQASLVQHLRIAEVLDGHNVKLAVFGLKYSFAPENQWPKPVNEALAAYRWLTEEEGVDPSNVVLMGESAGGHLVMSLLYEISRQQLRRPGHACLMFPWLNLTNRSTSFDRNKHKDLLSQPNLDWAAEKMVPLSVRDKYAEIVDFNRPVPGARSLKDVLPTSTWISVGSHDVFVDDIVRFVKRAQNDGARVDLEIEPDLPHGWNAFLDLSSVSGYLSLGPRDDAKGVLKAAEKIANGLLSIFR</sequence>
<gene>
    <name evidence="3" type="ORF">B9Z65_3217</name>
</gene>
<dbReference type="InterPro" id="IPR050300">
    <property type="entry name" value="GDXG_lipolytic_enzyme"/>
</dbReference>
<dbReference type="AlphaFoldDB" id="A0A2P7ZUQ6"/>
<dbReference type="InterPro" id="IPR013094">
    <property type="entry name" value="AB_hydrolase_3"/>
</dbReference>
<feature type="domain" description="Alpha/beta hydrolase fold-3" evidence="2">
    <location>
        <begin position="118"/>
        <end position="332"/>
    </location>
</feature>
<evidence type="ECO:0000256" key="1">
    <source>
        <dbReference type="ARBA" id="ARBA00022801"/>
    </source>
</evidence>
<name>A0A2P7ZUQ6_9PEZI</name>
<dbReference type="Proteomes" id="UP000243723">
    <property type="component" value="Unassembled WGS sequence"/>
</dbReference>
<organism evidence="3 4">
    <name type="scientific">Elsinoe australis</name>
    <dbReference type="NCBI Taxonomy" id="40998"/>
    <lineage>
        <taxon>Eukaryota</taxon>
        <taxon>Fungi</taxon>
        <taxon>Dikarya</taxon>
        <taxon>Ascomycota</taxon>
        <taxon>Pezizomycotina</taxon>
        <taxon>Dothideomycetes</taxon>
        <taxon>Dothideomycetidae</taxon>
        <taxon>Myriangiales</taxon>
        <taxon>Elsinoaceae</taxon>
        <taxon>Elsinoe</taxon>
    </lineage>
</organism>
<accession>A0A2P7ZUQ6</accession>
<evidence type="ECO:0000313" key="3">
    <source>
        <dbReference type="EMBL" id="PSK51950.1"/>
    </source>
</evidence>
<proteinExistence type="predicted"/>
<dbReference type="STRING" id="40998.A0A2P7ZUQ6"/>